<protein>
    <recommendedName>
        <fullName evidence="6">Ubiquitin-conjugating enzyme E2 T</fullName>
        <ecNumber evidence="1">2.3.2.23</ecNumber>
    </recommendedName>
    <alternativeName>
        <fullName evidence="7">E2 ubiquitin-conjugating enzyme T</fullName>
    </alternativeName>
    <alternativeName>
        <fullName evidence="9">Ubiquitin carrier protein T</fullName>
    </alternativeName>
    <alternativeName>
        <fullName evidence="8">Ubiquitin-protein ligase T</fullName>
    </alternativeName>
</protein>
<feature type="compositionally biased region" description="Acidic residues" evidence="12">
    <location>
        <begin position="169"/>
        <end position="185"/>
    </location>
</feature>
<proteinExistence type="inferred from homology"/>
<dbReference type="GO" id="GO:0061631">
    <property type="term" value="F:ubiquitin conjugating enzyme activity"/>
    <property type="evidence" value="ECO:0007669"/>
    <property type="project" value="UniProtKB-EC"/>
</dbReference>
<keyword evidence="2" id="KW-0808">Transferase</keyword>
<reference evidence="15" key="1">
    <citation type="submission" date="2025-08" db="UniProtKB">
        <authorList>
            <consortium name="RefSeq"/>
        </authorList>
    </citation>
    <scope>IDENTIFICATION</scope>
</reference>
<evidence type="ECO:0000313" key="15">
    <source>
        <dbReference type="RefSeq" id="XP_022094048.1"/>
    </source>
</evidence>
<dbReference type="InterPro" id="IPR050113">
    <property type="entry name" value="Ub_conjugating_enzyme"/>
</dbReference>
<dbReference type="Gene3D" id="3.10.110.10">
    <property type="entry name" value="Ubiquitin Conjugating Enzyme"/>
    <property type="match status" value="1"/>
</dbReference>
<evidence type="ECO:0000313" key="14">
    <source>
        <dbReference type="Proteomes" id="UP000694845"/>
    </source>
</evidence>
<dbReference type="KEGG" id="aplc:110981114"/>
<evidence type="ECO:0000256" key="5">
    <source>
        <dbReference type="ARBA" id="ARBA00022840"/>
    </source>
</evidence>
<gene>
    <name evidence="15" type="primary">LOC110981114</name>
</gene>
<dbReference type="SUPFAM" id="SSF54495">
    <property type="entry name" value="UBC-like"/>
    <property type="match status" value="1"/>
</dbReference>
<dbReference type="InterPro" id="IPR000608">
    <property type="entry name" value="UBC"/>
</dbReference>
<dbReference type="FunFam" id="3.10.110.10:FF:000041">
    <property type="entry name" value="Ubiquitin-conjugating enzyme E2 T"/>
    <property type="match status" value="1"/>
</dbReference>
<organism evidence="14 15">
    <name type="scientific">Acanthaster planci</name>
    <name type="common">Crown-of-thorns starfish</name>
    <dbReference type="NCBI Taxonomy" id="133434"/>
    <lineage>
        <taxon>Eukaryota</taxon>
        <taxon>Metazoa</taxon>
        <taxon>Echinodermata</taxon>
        <taxon>Eleutherozoa</taxon>
        <taxon>Asterozoa</taxon>
        <taxon>Asteroidea</taxon>
        <taxon>Valvatacea</taxon>
        <taxon>Valvatida</taxon>
        <taxon>Acanthasteridae</taxon>
        <taxon>Acanthaster</taxon>
    </lineage>
</organism>
<dbReference type="PROSITE" id="PS00183">
    <property type="entry name" value="UBC_1"/>
    <property type="match status" value="1"/>
</dbReference>
<keyword evidence="3 11" id="KW-0547">Nucleotide-binding</keyword>
<dbReference type="InterPro" id="IPR023313">
    <property type="entry name" value="UBQ-conjugating_AS"/>
</dbReference>
<dbReference type="InterPro" id="IPR016135">
    <property type="entry name" value="UBQ-conjugating_enzyme/RWD"/>
</dbReference>
<dbReference type="Pfam" id="PF00179">
    <property type="entry name" value="UQ_con"/>
    <property type="match status" value="1"/>
</dbReference>
<comment type="similarity">
    <text evidence="11">Belongs to the ubiquitin-conjugating enzyme family.</text>
</comment>
<feature type="compositionally biased region" description="Basic and acidic residues" evidence="12">
    <location>
        <begin position="205"/>
        <end position="219"/>
    </location>
</feature>
<evidence type="ECO:0000256" key="10">
    <source>
        <dbReference type="PROSITE-ProRule" id="PRU10133"/>
    </source>
</evidence>
<evidence type="ECO:0000256" key="6">
    <source>
        <dbReference type="ARBA" id="ARBA00072440"/>
    </source>
</evidence>
<evidence type="ECO:0000256" key="11">
    <source>
        <dbReference type="RuleBase" id="RU362109"/>
    </source>
</evidence>
<evidence type="ECO:0000256" key="12">
    <source>
        <dbReference type="SAM" id="MobiDB-lite"/>
    </source>
</evidence>
<dbReference type="Proteomes" id="UP000694845">
    <property type="component" value="Unplaced"/>
</dbReference>
<dbReference type="PROSITE" id="PS50127">
    <property type="entry name" value="UBC_2"/>
    <property type="match status" value="1"/>
</dbReference>
<feature type="compositionally biased region" description="Polar residues" evidence="12">
    <location>
        <begin position="152"/>
        <end position="166"/>
    </location>
</feature>
<evidence type="ECO:0000259" key="13">
    <source>
        <dbReference type="PROSITE" id="PS50127"/>
    </source>
</evidence>
<dbReference type="OMA" id="GVEKKFC"/>
<keyword evidence="14" id="KW-1185">Reference proteome</keyword>
<dbReference type="GeneID" id="110981114"/>
<accession>A0A8B7YLA8</accession>
<evidence type="ECO:0000256" key="9">
    <source>
        <dbReference type="ARBA" id="ARBA00082133"/>
    </source>
</evidence>
<evidence type="ECO:0000256" key="7">
    <source>
        <dbReference type="ARBA" id="ARBA00076317"/>
    </source>
</evidence>
<dbReference type="PANTHER" id="PTHR24067">
    <property type="entry name" value="UBIQUITIN-CONJUGATING ENZYME E2"/>
    <property type="match status" value="1"/>
</dbReference>
<evidence type="ECO:0000256" key="1">
    <source>
        <dbReference type="ARBA" id="ARBA00012486"/>
    </source>
</evidence>
<feature type="active site" description="Glycyl thioester intermediate" evidence="10">
    <location>
        <position position="86"/>
    </location>
</feature>
<feature type="region of interest" description="Disordered" evidence="12">
    <location>
        <begin position="145"/>
        <end position="225"/>
    </location>
</feature>
<dbReference type="SMART" id="SM00212">
    <property type="entry name" value="UBCc"/>
    <property type="match status" value="1"/>
</dbReference>
<dbReference type="GO" id="GO:0005524">
    <property type="term" value="F:ATP binding"/>
    <property type="evidence" value="ECO:0007669"/>
    <property type="project" value="UniProtKB-UniRule"/>
</dbReference>
<dbReference type="AlphaFoldDB" id="A0A8B7YLA8"/>
<evidence type="ECO:0000256" key="2">
    <source>
        <dbReference type="ARBA" id="ARBA00022679"/>
    </source>
</evidence>
<feature type="domain" description="UBC core" evidence="13">
    <location>
        <begin position="2"/>
        <end position="152"/>
    </location>
</feature>
<keyword evidence="4 11" id="KW-0833">Ubl conjugation pathway</keyword>
<dbReference type="CDD" id="cd23805">
    <property type="entry name" value="UBCc_UBE2T"/>
    <property type="match status" value="1"/>
</dbReference>
<keyword evidence="5 11" id="KW-0067">ATP-binding</keyword>
<dbReference type="CTD" id="29089"/>
<dbReference type="EC" id="2.3.2.23" evidence="1"/>
<sequence length="225" mass="25209">MRRSLRIGKELSQLEREPPPGVSCWMKDENTNQLQAQIIGDEKTPYSDGVFKLEIQVPERYPMEPPKVRFLTPIYHPNIDTAGRICLDLLKMPPSGSWKPSLSISTLLTSIRLLVSQPNPDDPLMADISAEFLRNRDLFEQKARDHTRNHAMQKTTAVNPPNQAKNQSDSDESDQSDSSSDEMDQSDSSSDEGKPSRGQLAAQKRPTEEGRTAQPEAKKLKSSPP</sequence>
<dbReference type="OrthoDB" id="9978460at2759"/>
<evidence type="ECO:0000256" key="8">
    <source>
        <dbReference type="ARBA" id="ARBA00077509"/>
    </source>
</evidence>
<evidence type="ECO:0000256" key="3">
    <source>
        <dbReference type="ARBA" id="ARBA00022741"/>
    </source>
</evidence>
<evidence type="ECO:0000256" key="4">
    <source>
        <dbReference type="ARBA" id="ARBA00022786"/>
    </source>
</evidence>
<dbReference type="RefSeq" id="XP_022094048.1">
    <property type="nucleotide sequence ID" value="XM_022238356.1"/>
</dbReference>
<name>A0A8B7YLA8_ACAPL</name>